<dbReference type="Pfam" id="PF14659">
    <property type="entry name" value="Phage_int_SAM_3"/>
    <property type="match status" value="1"/>
</dbReference>
<keyword evidence="10" id="KW-1185">Reference proteome</keyword>
<keyword evidence="3 5" id="KW-0238">DNA-binding</keyword>
<dbReference type="Gene3D" id="1.10.443.10">
    <property type="entry name" value="Intergrase catalytic core"/>
    <property type="match status" value="1"/>
</dbReference>
<dbReference type="Pfam" id="PF00589">
    <property type="entry name" value="Phage_integrase"/>
    <property type="match status" value="1"/>
</dbReference>
<dbReference type="PROSITE" id="PS51898">
    <property type="entry name" value="TYR_RECOMBINASE"/>
    <property type="match status" value="1"/>
</dbReference>
<dbReference type="CDD" id="cd01189">
    <property type="entry name" value="INT_ICEBs1_C_like"/>
    <property type="match status" value="1"/>
</dbReference>
<evidence type="ECO:0000256" key="2">
    <source>
        <dbReference type="ARBA" id="ARBA00022908"/>
    </source>
</evidence>
<gene>
    <name evidence="9" type="ORF">SAMN06272737_1238</name>
</gene>
<dbReference type="GO" id="GO:0003677">
    <property type="term" value="F:DNA binding"/>
    <property type="evidence" value="ECO:0007669"/>
    <property type="project" value="UniProtKB-UniRule"/>
</dbReference>
<evidence type="ECO:0000259" key="7">
    <source>
        <dbReference type="PROSITE" id="PS51898"/>
    </source>
</evidence>
<evidence type="ECO:0000256" key="6">
    <source>
        <dbReference type="SAM" id="MobiDB-lite"/>
    </source>
</evidence>
<evidence type="ECO:0000259" key="8">
    <source>
        <dbReference type="PROSITE" id="PS51900"/>
    </source>
</evidence>
<dbReference type="InterPro" id="IPR002104">
    <property type="entry name" value="Integrase_catalytic"/>
</dbReference>
<keyword evidence="2" id="KW-0229">DNA integration</keyword>
<protein>
    <submittedName>
        <fullName evidence="9">Site-specific recombinase XerD</fullName>
    </submittedName>
</protein>
<sequence length="404" mass="44547">MASIARRPDGTYRPRYRDEHGKEHARHFKRKVDAQRWLDEVTAAVQTGTYVDPKRARTTVGELADVWLAGKINLKPTSRARYADVLKTHVLPRWGNIALIRVTHGDVQAWLSELSDRGLAGASVRKAQGVLSGILGLAVRDRRLAVNPALGVALPPMQEKRRRYLTAEQLEALADAAGPGRVAVLVLGYCGLRWSELAALRVRHFDLLRRRVLVEEAVTEVDGSRLVWGTPKTHGRRSVPLPRFLVDELARTVVTRPADELAFPSPQGAVLRNRNARSAWFDAAARAIGEPGLTPHELRHTAASLAIKAGANVKAVQRMLGHASAAMTLDRYADLFDDDLDDVADRLDALRASSRGRVADFLRTGTPAEGSFEPSPEMKPQVREVETRGIEPLTPALQRRCSAN</sequence>
<dbReference type="SUPFAM" id="SSF56349">
    <property type="entry name" value="DNA breaking-rejoining enzymes"/>
    <property type="match status" value="1"/>
</dbReference>
<evidence type="ECO:0000256" key="5">
    <source>
        <dbReference type="PROSITE-ProRule" id="PRU01248"/>
    </source>
</evidence>
<dbReference type="EMBL" id="FZNO01000023">
    <property type="protein sequence ID" value="SNR75391.1"/>
    <property type="molecule type" value="Genomic_DNA"/>
</dbReference>
<accession>A0A238YXA7</accession>
<feature type="region of interest" description="Disordered" evidence="6">
    <location>
        <begin position="1"/>
        <end position="24"/>
    </location>
</feature>
<dbReference type="Gene3D" id="1.10.150.130">
    <property type="match status" value="1"/>
</dbReference>
<dbReference type="InterPro" id="IPR013762">
    <property type="entry name" value="Integrase-like_cat_sf"/>
</dbReference>
<feature type="compositionally biased region" description="Basic and acidic residues" evidence="6">
    <location>
        <begin position="1"/>
        <end position="22"/>
    </location>
</feature>
<proteinExistence type="inferred from homology"/>
<evidence type="ECO:0000313" key="10">
    <source>
        <dbReference type="Proteomes" id="UP000198403"/>
    </source>
</evidence>
<evidence type="ECO:0000256" key="1">
    <source>
        <dbReference type="ARBA" id="ARBA00008857"/>
    </source>
</evidence>
<dbReference type="Proteomes" id="UP000198403">
    <property type="component" value="Unassembled WGS sequence"/>
</dbReference>
<evidence type="ECO:0000313" key="9">
    <source>
        <dbReference type="EMBL" id="SNR75391.1"/>
    </source>
</evidence>
<dbReference type="InterPro" id="IPR010998">
    <property type="entry name" value="Integrase_recombinase_N"/>
</dbReference>
<dbReference type="InterPro" id="IPR050090">
    <property type="entry name" value="Tyrosine_recombinase_XerCD"/>
</dbReference>
<dbReference type="InterPro" id="IPR044068">
    <property type="entry name" value="CB"/>
</dbReference>
<dbReference type="PANTHER" id="PTHR30349">
    <property type="entry name" value="PHAGE INTEGRASE-RELATED"/>
    <property type="match status" value="1"/>
</dbReference>
<comment type="similarity">
    <text evidence="1">Belongs to the 'phage' integrase family.</text>
</comment>
<evidence type="ECO:0000256" key="4">
    <source>
        <dbReference type="ARBA" id="ARBA00023172"/>
    </source>
</evidence>
<dbReference type="PROSITE" id="PS51900">
    <property type="entry name" value="CB"/>
    <property type="match status" value="1"/>
</dbReference>
<feature type="domain" description="Core-binding (CB)" evidence="8">
    <location>
        <begin position="58"/>
        <end position="139"/>
    </location>
</feature>
<dbReference type="GO" id="GO:0015074">
    <property type="term" value="P:DNA integration"/>
    <property type="evidence" value="ECO:0007669"/>
    <property type="project" value="UniProtKB-KW"/>
</dbReference>
<evidence type="ECO:0000256" key="3">
    <source>
        <dbReference type="ARBA" id="ARBA00023125"/>
    </source>
</evidence>
<dbReference type="PANTHER" id="PTHR30349:SF64">
    <property type="entry name" value="PROPHAGE INTEGRASE INTD-RELATED"/>
    <property type="match status" value="1"/>
</dbReference>
<dbReference type="InterPro" id="IPR004107">
    <property type="entry name" value="Integrase_SAM-like_N"/>
</dbReference>
<keyword evidence="4" id="KW-0233">DNA recombination</keyword>
<feature type="region of interest" description="Disordered" evidence="6">
    <location>
        <begin position="365"/>
        <end position="404"/>
    </location>
</feature>
<feature type="domain" description="Tyr recombinase" evidence="7">
    <location>
        <begin position="160"/>
        <end position="345"/>
    </location>
</feature>
<organism evidence="9 10">
    <name type="scientific">Blastococcus mobilis</name>
    <dbReference type="NCBI Taxonomy" id="1938746"/>
    <lineage>
        <taxon>Bacteria</taxon>
        <taxon>Bacillati</taxon>
        <taxon>Actinomycetota</taxon>
        <taxon>Actinomycetes</taxon>
        <taxon>Geodermatophilales</taxon>
        <taxon>Geodermatophilaceae</taxon>
        <taxon>Blastococcus</taxon>
    </lineage>
</organism>
<name>A0A238YXA7_9ACTN</name>
<dbReference type="InterPro" id="IPR011010">
    <property type="entry name" value="DNA_brk_join_enz"/>
</dbReference>
<dbReference type="AlphaFoldDB" id="A0A238YXA7"/>
<dbReference type="GO" id="GO:0006310">
    <property type="term" value="P:DNA recombination"/>
    <property type="evidence" value="ECO:0007669"/>
    <property type="project" value="UniProtKB-KW"/>
</dbReference>
<reference evidence="9 10" key="1">
    <citation type="submission" date="2017-06" db="EMBL/GenBank/DDBJ databases">
        <authorList>
            <person name="Kim H.J."/>
            <person name="Triplett B.A."/>
        </authorList>
    </citation>
    <scope>NUCLEOTIDE SEQUENCE [LARGE SCALE GENOMIC DNA]</scope>
    <source>
        <strain evidence="9 10">DSM 44272</strain>
    </source>
</reference>
<feature type="compositionally biased region" description="Basic and acidic residues" evidence="6">
    <location>
        <begin position="380"/>
        <end position="389"/>
    </location>
</feature>